<evidence type="ECO:0000259" key="8">
    <source>
        <dbReference type="PROSITE" id="PS50222"/>
    </source>
</evidence>
<dbReference type="InterPro" id="IPR011992">
    <property type="entry name" value="EF-hand-dom_pair"/>
</dbReference>
<feature type="region of interest" description="Disordered" evidence="7">
    <location>
        <begin position="645"/>
        <end position="689"/>
    </location>
</feature>
<keyword evidence="3" id="KW-0597">Phosphoprotein</keyword>
<keyword evidence="5" id="KW-0206">Cytoskeleton</keyword>
<feature type="coiled-coil region" evidence="6">
    <location>
        <begin position="450"/>
        <end position="484"/>
    </location>
</feature>
<organism evidence="9">
    <name type="scientific">Fopius arisanus</name>
    <dbReference type="NCBI Taxonomy" id="64838"/>
    <lineage>
        <taxon>Eukaryota</taxon>
        <taxon>Metazoa</taxon>
        <taxon>Ecdysozoa</taxon>
        <taxon>Arthropoda</taxon>
        <taxon>Hexapoda</taxon>
        <taxon>Insecta</taxon>
        <taxon>Pterygota</taxon>
        <taxon>Neoptera</taxon>
        <taxon>Endopterygota</taxon>
        <taxon>Hymenoptera</taxon>
        <taxon>Apocrita</taxon>
        <taxon>Ichneumonoidea</taxon>
        <taxon>Braconidae</taxon>
        <taxon>Opiinae</taxon>
        <taxon>Fopius</taxon>
    </lineage>
</organism>
<evidence type="ECO:0000256" key="1">
    <source>
        <dbReference type="ARBA" id="ARBA00004300"/>
    </source>
</evidence>
<evidence type="ECO:0000256" key="6">
    <source>
        <dbReference type="SAM" id="Coils"/>
    </source>
</evidence>
<dbReference type="EMBL" id="GBYB01012078">
    <property type="protein sequence ID" value="JAG81845.1"/>
    <property type="molecule type" value="Transcribed_RNA"/>
</dbReference>
<keyword evidence="2" id="KW-0963">Cytoplasm</keyword>
<dbReference type="PANTHER" id="PTHR18905:SF13">
    <property type="entry name" value="NON-CENTROSOMAL MICROTUBULE ARRAY"/>
    <property type="match status" value="1"/>
</dbReference>
<gene>
    <name evidence="9" type="primary">Bsg25D_0</name>
    <name evidence="10" type="synonym">Bsg25D_1</name>
    <name evidence="9" type="ORF">g.43584</name>
    <name evidence="10" type="ORF">g.43585</name>
</gene>
<dbReference type="GO" id="GO:0005813">
    <property type="term" value="C:centrosome"/>
    <property type="evidence" value="ECO:0007669"/>
    <property type="project" value="UniProtKB-SubCell"/>
</dbReference>
<feature type="compositionally biased region" description="Polar residues" evidence="7">
    <location>
        <begin position="84"/>
        <end position="94"/>
    </location>
</feature>
<evidence type="ECO:0000256" key="7">
    <source>
        <dbReference type="SAM" id="MobiDB-lite"/>
    </source>
</evidence>
<evidence type="ECO:0000256" key="5">
    <source>
        <dbReference type="ARBA" id="ARBA00023212"/>
    </source>
</evidence>
<dbReference type="InterPro" id="IPR018247">
    <property type="entry name" value="EF_Hand_1_Ca_BS"/>
</dbReference>
<dbReference type="GO" id="GO:0005509">
    <property type="term" value="F:calcium ion binding"/>
    <property type="evidence" value="ECO:0007669"/>
    <property type="project" value="InterPro"/>
</dbReference>
<evidence type="ECO:0000313" key="10">
    <source>
        <dbReference type="EMBL" id="JAG81845.1"/>
    </source>
</evidence>
<keyword evidence="4" id="KW-0106">Calcium</keyword>
<dbReference type="GO" id="GO:0034454">
    <property type="term" value="P:microtubule anchoring at centrosome"/>
    <property type="evidence" value="ECO:0007669"/>
    <property type="project" value="TreeGrafter"/>
</dbReference>
<comment type="subcellular location">
    <subcellularLocation>
        <location evidence="1">Cytoplasm</location>
        <location evidence="1">Cytoskeleton</location>
        <location evidence="1">Microtubule organizing center</location>
        <location evidence="1">Centrosome</location>
    </subcellularLocation>
</comment>
<evidence type="ECO:0000256" key="4">
    <source>
        <dbReference type="ARBA" id="ARBA00022837"/>
    </source>
</evidence>
<dbReference type="AlphaFoldDB" id="A0A0C9RR30"/>
<feature type="region of interest" description="Disordered" evidence="7">
    <location>
        <begin position="84"/>
        <end position="110"/>
    </location>
</feature>
<dbReference type="InterPro" id="IPR002048">
    <property type="entry name" value="EF_hand_dom"/>
</dbReference>
<evidence type="ECO:0000256" key="3">
    <source>
        <dbReference type="ARBA" id="ARBA00022553"/>
    </source>
</evidence>
<dbReference type="PANTHER" id="PTHR18905">
    <property type="entry name" value="NINEIN"/>
    <property type="match status" value="1"/>
</dbReference>
<evidence type="ECO:0000313" key="9">
    <source>
        <dbReference type="EMBL" id="JAG80767.1"/>
    </source>
</evidence>
<dbReference type="EMBL" id="GBYB01011000">
    <property type="protein sequence ID" value="JAG80767.1"/>
    <property type="molecule type" value="Transcribed_RNA"/>
</dbReference>
<protein>
    <submittedName>
        <fullName evidence="9">Bsg25D_0 protein</fullName>
    </submittedName>
    <submittedName>
        <fullName evidence="10">Bsg25D_1 protein</fullName>
    </submittedName>
</protein>
<dbReference type="PROSITE" id="PS00018">
    <property type="entry name" value="EF_HAND_1"/>
    <property type="match status" value="1"/>
</dbReference>
<feature type="compositionally biased region" description="Basic and acidic residues" evidence="7">
    <location>
        <begin position="653"/>
        <end position="677"/>
    </location>
</feature>
<feature type="domain" description="EF-hand" evidence="8">
    <location>
        <begin position="144"/>
        <end position="179"/>
    </location>
</feature>
<dbReference type="PROSITE" id="PS50222">
    <property type="entry name" value="EF_HAND_2"/>
    <property type="match status" value="1"/>
</dbReference>
<feature type="coiled-coil region" evidence="6">
    <location>
        <begin position="294"/>
        <end position="393"/>
    </location>
</feature>
<accession>A0A0C9RR30</accession>
<keyword evidence="6" id="KW-0175">Coiled coil</keyword>
<name>A0A0C9RR30_9HYME</name>
<dbReference type="SUPFAM" id="SSF47473">
    <property type="entry name" value="EF-hand"/>
    <property type="match status" value="1"/>
</dbReference>
<proteinExistence type="predicted"/>
<feature type="coiled-coil region" evidence="6">
    <location>
        <begin position="696"/>
        <end position="848"/>
    </location>
</feature>
<sequence>MEARPCDPYEQQLFSVFESCLEPGHSHLSPSALRSLCDKLQLEERGEDLISSLLSTHPIKNPKISFTDFKNGLVTFLGNTESPEFEGQTITSPLKESPPSSPRKHGHWSNSLESQRLRQFCYKFNGNMNGTPNPESPDPETPLLSKHLLESLFEKLDMDCDGLINFSDFTMLFQNSRNIQDTITTDFTRLHLDNSNHEKNLSCVLGPDQTGFLDKSSVINLWELAGVADAKNLLSDLGFSSSEVSLTELTSVLNDEIKSLQHDSIPPTTRTHVNLLKGALVIYQEEVRSLNTIGDQLRGERDKLRMDVAEANERASLLAQEIDESHIKLEKSRNEQIKQLELKHTELMREITHQNSTEREAQSLTIKSLNQQLQNLQQEEQNIRSELASVLKENLSLELENQRHLEQISKLKHSNNQLLLKVQILAAEHDEAVENDERENEQVISLVERIKTLQAESALLRDQNDELTSELEVLKNRNVEMKNRTLGFSKLDFSDSSEGPNSVCDSEPLADQAPELKEERQLDSVDSQVSNVTWLQTDEANRLIRDLKTILDDSSVQPEITLSRHKEKIPELFSNLESLLEGLLRTADSIKRDKNDSKENECEERTSESLRDLVINKTETSKLVKRISTSDGMINIDRNFNNLETKSGKHKSLRDYPPRTDESSHSSLEGKLDKENLAKAPVESAEGEDLVDGNNVEAIRQDRDRLTSLLKEQEMRHSNEKRILQDQLSELEKSLDSLRTEYYQCEDYWAGKLEEERQLIEQEQKISDDKLAELIAKIAEYEEQFSMGDKSRNDGRLSPIDEKFNLEQQYMDLQEELDEVKIKNEEVLAQKDREIIELEEKVAKREVERTDMAVQTVEHRSVRRSASLPSGYPHVPGDNSGIGASMKPYHNSQKSFEPGKLNQIAEHSISSNELLFGPSRINFGCYCQHAENYSGIGGEIRRLLQRKAEVESECNSLIKQKELLFKEIIEMQSLKGGQFCSADVIMKDLISKLQAQEQKIKSLQEAIKKQRICTEKLMEKVWKQHKSEVDSLQMIVKNTQESLHNQIQVNSGNVERLGKIDMVMKDLWVENAFLKKKVEKELGHCEHRHVVSNCSTESTSV</sequence>
<feature type="coiled-coil region" evidence="6">
    <location>
        <begin position="940"/>
        <end position="1013"/>
    </location>
</feature>
<evidence type="ECO:0000256" key="2">
    <source>
        <dbReference type="ARBA" id="ARBA00022490"/>
    </source>
</evidence>
<reference evidence="9" key="1">
    <citation type="submission" date="2015-01" db="EMBL/GenBank/DDBJ databases">
        <title>Transcriptome Assembly of Fopius arisanus.</title>
        <authorList>
            <person name="Geib S."/>
        </authorList>
    </citation>
    <scope>NUCLEOTIDE SEQUENCE</scope>
</reference>